<dbReference type="Gene3D" id="2.40.50.90">
    <property type="match status" value="1"/>
</dbReference>
<evidence type="ECO:0000313" key="3">
    <source>
        <dbReference type="EMBL" id="PVE55350.1"/>
    </source>
</evidence>
<comment type="caution">
    <text evidence="3">The sequence shown here is derived from an EMBL/GenBank/DDBJ whole genome shotgun (WGS) entry which is preliminary data.</text>
</comment>
<dbReference type="Pfam" id="PF00565">
    <property type="entry name" value="SNase"/>
    <property type="match status" value="1"/>
</dbReference>
<accession>A0AA92H9W6</accession>
<evidence type="ECO:0000313" key="4">
    <source>
        <dbReference type="Proteomes" id="UP000244335"/>
    </source>
</evidence>
<proteinExistence type="predicted"/>
<gene>
    <name evidence="3" type="ORF">DC430_09125</name>
</gene>
<dbReference type="InterPro" id="IPR016071">
    <property type="entry name" value="Staphylococal_nuclease_OB-fold"/>
</dbReference>
<organism evidence="3 4">
    <name type="scientific">Rhizobium rhizogenes</name>
    <name type="common">Agrobacterium rhizogenes</name>
    <dbReference type="NCBI Taxonomy" id="359"/>
    <lineage>
        <taxon>Bacteria</taxon>
        <taxon>Pseudomonadati</taxon>
        <taxon>Pseudomonadota</taxon>
        <taxon>Alphaproteobacteria</taxon>
        <taxon>Hyphomicrobiales</taxon>
        <taxon>Rhizobiaceae</taxon>
        <taxon>Rhizobium/Agrobacterium group</taxon>
        <taxon>Rhizobium</taxon>
    </lineage>
</organism>
<evidence type="ECO:0000256" key="1">
    <source>
        <dbReference type="SAM" id="SignalP"/>
    </source>
</evidence>
<name>A0AA92H9W6_RHIRH</name>
<sequence>MIKAIISTLVLTLIPAIASADNITGRASVVDGDTIEINGVRIRFEGIDAPESRQLCENAGGKRYRCGQVSAKALDTFLSQSRPTTCTATGKSYDRIVGHCVRSDGLNVNAWMVRNGHAIDWPKYSNGRYAEDQAEAQAARLGIWGGKFEMPCIARGARCD</sequence>
<evidence type="ECO:0000259" key="2">
    <source>
        <dbReference type="PROSITE" id="PS50830"/>
    </source>
</evidence>
<dbReference type="SUPFAM" id="SSF50199">
    <property type="entry name" value="Staphylococcal nuclease"/>
    <property type="match status" value="1"/>
</dbReference>
<feature type="domain" description="TNase-like" evidence="2">
    <location>
        <begin position="29"/>
        <end position="146"/>
    </location>
</feature>
<dbReference type="EMBL" id="QDFR01000002">
    <property type="protein sequence ID" value="PVE55350.1"/>
    <property type="molecule type" value="Genomic_DNA"/>
</dbReference>
<dbReference type="RefSeq" id="WP_113267197.1">
    <property type="nucleotide sequence ID" value="NZ_QDFR01000002.1"/>
</dbReference>
<reference evidence="3 4" key="1">
    <citation type="submission" date="2018-04" db="EMBL/GenBank/DDBJ databases">
        <authorList>
            <person name="Hagen T."/>
        </authorList>
    </citation>
    <scope>NUCLEOTIDE SEQUENCE [LARGE SCALE GENOMIC DNA]</scope>
    <source>
        <strain evidence="3 4">TPD7009</strain>
    </source>
</reference>
<dbReference type="AlphaFoldDB" id="A0AA92H9W6"/>
<feature type="chain" id="PRO_5041724758" evidence="1">
    <location>
        <begin position="21"/>
        <end position="160"/>
    </location>
</feature>
<dbReference type="PROSITE" id="PS50830">
    <property type="entry name" value="TNASE_3"/>
    <property type="match status" value="1"/>
</dbReference>
<dbReference type="Proteomes" id="UP000244335">
    <property type="component" value="Unassembled WGS sequence"/>
</dbReference>
<dbReference type="SMART" id="SM00318">
    <property type="entry name" value="SNc"/>
    <property type="match status" value="1"/>
</dbReference>
<protein>
    <submittedName>
        <fullName evidence="3">Nuclease</fullName>
    </submittedName>
</protein>
<feature type="signal peptide" evidence="1">
    <location>
        <begin position="1"/>
        <end position="20"/>
    </location>
</feature>
<keyword evidence="1" id="KW-0732">Signal</keyword>
<dbReference type="InterPro" id="IPR035437">
    <property type="entry name" value="SNase_OB-fold_sf"/>
</dbReference>